<evidence type="ECO:0000313" key="3">
    <source>
        <dbReference type="Proteomes" id="UP001642405"/>
    </source>
</evidence>
<feature type="compositionally biased region" description="Basic and acidic residues" evidence="1">
    <location>
        <begin position="834"/>
        <end position="852"/>
    </location>
</feature>
<evidence type="ECO:0000313" key="2">
    <source>
        <dbReference type="EMBL" id="CAK7231578.1"/>
    </source>
</evidence>
<reference evidence="2 3" key="1">
    <citation type="submission" date="2024-01" db="EMBL/GenBank/DDBJ databases">
        <authorList>
            <person name="Allen C."/>
            <person name="Tagirdzhanova G."/>
        </authorList>
    </citation>
    <scope>NUCLEOTIDE SEQUENCE [LARGE SCALE GENOMIC DNA]</scope>
</reference>
<feature type="compositionally biased region" description="Basic and acidic residues" evidence="1">
    <location>
        <begin position="40"/>
        <end position="50"/>
    </location>
</feature>
<accession>A0ABP0CI09</accession>
<feature type="compositionally biased region" description="Basic and acidic residues" evidence="1">
    <location>
        <begin position="1"/>
        <end position="22"/>
    </location>
</feature>
<dbReference type="EMBL" id="CAWUHB010000059">
    <property type="protein sequence ID" value="CAK7231578.1"/>
    <property type="molecule type" value="Genomic_DNA"/>
</dbReference>
<gene>
    <name evidence="2" type="ORF">SCUCBS95973_007963</name>
</gene>
<sequence>MGEPCKGEKVADELQKSDEVKPEAPAPDGTVQISDSKQGIVDEKRSHDGTQKGNSQVGTDTHKTDEALHDRSEAKTDLCRTRNASENVSLPDDDPRSKLEQFIRRGTQSTAVTYLESAEELLHSLYYDGPRSGIHVNAAAVLASVLTTEHKQMAQKRRDCRRTQNDGTGQQADRVSLFDDVLYCPQRLRPWLEFEKDHAETLLEMLTALDGEEPSKHDNVGGAGDADNTMTTASLSDTREKMLKSARKGSLDVCKFSQTCIQEPAAAIVRRYLRANASQAAGGPLSVKWYTKNEFGLEAENRLENYHHYQVVDDLRDRLGAPHAWGLARRGARGDFYEHSWPVWVARYNTTTGRTMRGLRSMAQRGWDESAIAQSTRRAVDGEDPTRPACTPPQPHRAIQALCQQFHFMITTGVEYAFISSGSSILFLRVPADDWRMLQYHFCDFPVPSIRDVEARQNMNKGVRMAHQTAVAYLASFWLRAARTTPRSASWINAAEADIKYWPRWFENGAACNEDEGYANGKNERLKLLAVEPPTLPYCTQACLLGLKHQKALDDQCPNVDLHRGAAAAKGHDGSRHPMTVPLLGEVVKAQLLASVNRDCECLDKDGCYGRHGVLFRITATGYGYTFVAKGVRGWHLHVLDHEQNMYNGVEAVQGRLIPVFLGLVTLARGIPLPTHVLVRHLMLLSYAGPDLERLEKAPDPSLPSIEELDRGVKRTGQELFKAGLVNPGVRRPNTAWNAEVGRVMHLDLFRAQLMYSRCFDTAPTAKRDHDAFLKDADKDGMDTGANVAGGQGVQGAGAEKRPKTDAVGQQSAFVGDEQAPKAGEAGQEGQEGDMAKVDEKDKGSTEEKLGNTDEPMTV</sequence>
<organism evidence="2 3">
    <name type="scientific">Sporothrix curviconia</name>
    <dbReference type="NCBI Taxonomy" id="1260050"/>
    <lineage>
        <taxon>Eukaryota</taxon>
        <taxon>Fungi</taxon>
        <taxon>Dikarya</taxon>
        <taxon>Ascomycota</taxon>
        <taxon>Pezizomycotina</taxon>
        <taxon>Sordariomycetes</taxon>
        <taxon>Sordariomycetidae</taxon>
        <taxon>Ophiostomatales</taxon>
        <taxon>Ophiostomataceae</taxon>
        <taxon>Sporothrix</taxon>
    </lineage>
</organism>
<protein>
    <submittedName>
        <fullName evidence="2">Uncharacterized protein</fullName>
    </submittedName>
</protein>
<evidence type="ECO:0000256" key="1">
    <source>
        <dbReference type="SAM" id="MobiDB-lite"/>
    </source>
</evidence>
<feature type="region of interest" description="Disordered" evidence="1">
    <location>
        <begin position="1"/>
        <end position="96"/>
    </location>
</feature>
<feature type="compositionally biased region" description="Basic and acidic residues" evidence="1">
    <location>
        <begin position="60"/>
        <end position="80"/>
    </location>
</feature>
<name>A0ABP0CI09_9PEZI</name>
<comment type="caution">
    <text evidence="2">The sequence shown here is derived from an EMBL/GenBank/DDBJ whole genome shotgun (WGS) entry which is preliminary data.</text>
</comment>
<keyword evidence="3" id="KW-1185">Reference proteome</keyword>
<proteinExistence type="predicted"/>
<feature type="region of interest" description="Disordered" evidence="1">
    <location>
        <begin position="784"/>
        <end position="859"/>
    </location>
</feature>
<dbReference type="Proteomes" id="UP001642405">
    <property type="component" value="Unassembled WGS sequence"/>
</dbReference>